<dbReference type="InterPro" id="IPR043502">
    <property type="entry name" value="DNA/RNA_pol_sf"/>
</dbReference>
<dbReference type="Gene3D" id="1.10.340.70">
    <property type="match status" value="1"/>
</dbReference>
<dbReference type="Gene3D" id="3.30.420.10">
    <property type="entry name" value="Ribonuclease H-like superfamily/Ribonuclease H"/>
    <property type="match status" value="1"/>
</dbReference>
<keyword evidence="3" id="KW-0540">Nuclease</keyword>
<dbReference type="Gene3D" id="3.30.70.270">
    <property type="match status" value="2"/>
</dbReference>
<evidence type="ECO:0000256" key="3">
    <source>
        <dbReference type="ARBA" id="ARBA00022722"/>
    </source>
</evidence>
<evidence type="ECO:0000256" key="2">
    <source>
        <dbReference type="ARBA" id="ARBA00022695"/>
    </source>
</evidence>
<dbReference type="FunFam" id="3.30.70.270:FF:000003">
    <property type="entry name" value="Transposon Ty3-G Gag-Pol polyprotein"/>
    <property type="match status" value="1"/>
</dbReference>
<keyword evidence="4" id="KW-0255">Endonuclease</keyword>
<dbReference type="GO" id="GO:0015074">
    <property type="term" value="P:DNA integration"/>
    <property type="evidence" value="ECO:0007669"/>
    <property type="project" value="InterPro"/>
</dbReference>
<dbReference type="SUPFAM" id="SSF56672">
    <property type="entry name" value="DNA/RNA polymerases"/>
    <property type="match status" value="1"/>
</dbReference>
<dbReference type="Pfam" id="PF17921">
    <property type="entry name" value="Integrase_H2C2"/>
    <property type="match status" value="1"/>
</dbReference>
<keyword evidence="6" id="KW-0695">RNA-directed DNA polymerase</keyword>
<sequence length="907" mass="102447">MPNLGKIEEFDPTSTNINRYLEHLEQYFIANGVPADTGERFKRRATLISVIGSKAYDVLSDLCSPEAPSEKTYDDLATILKDFFAPKKLLIAERYRFHNCIQLEGESVTTFAAKLKHLASTCNFGTHLNEALRDRLVCGLRNKEIQKKLLTEEHNFYEALKKALGAEAAETDVAAFSRKDATPVNKLDSVGRQTYRPRRTRRPPYPSLTPEVKSQLHNTVQCHSNVFKPDLGTTQGITAKLEMKPDAQPKFCKARPVPYALQEAVDAEYHRLESEGIMEKVEFSQWATPMVHVPMADGTTRSCGDYAVTVNPQLNVPHQQFVTISTYRGLYRYKRLPFGIASSPAIFQRTMDIILQGLEYVAAIQDDILTTGKDDEQHIQNLNTVLNRLDSYGLRLQLNKCKFMQRSVTYMGCVISVEGISPTKDKVEAIKKAPHPENCTQLRAFLGMINYHGKFIRNLSSILQPFNQLLQKDQEFLWSPPPCEEALNNAKESLSSSHVLVHYNPRLLVILDSDASQYGTGAVILQRFPNGDERPIAYASRSLNSSEKNYSQIEKEGLAIIFGVTKYYMYLFGRKFTLRTDHKPLLKIFAPDSATPVLAAARLQRWSLLLSSYQYEIELKPSAGAASSDALSRLPLLYRKDASVEDKIFQVSAVHLRKHPVSVLEIARQTARNPVLAKTLAMTQNGWPAFFKINSTPELKPFFLRKDELSVEQGCLIWGLRTVIPSYLQEQILSELHKAHPGVARMKAAARSYVWWPGIDSDIEERAPPWQRIHVDFATHQSNHYLIMVDAHSKWPEVIGPMKTITAEATANAMRNIFARYGLPKQIVSDNGPPSQSADYEEFLRQNGIQKILVSPYHPSSNGLAERFVQTFKRSLESSSSDPSCTLQQRIQNFLLSYRSTQHATTG</sequence>
<dbReference type="CDD" id="cd09274">
    <property type="entry name" value="RNase_HI_RT_Ty3"/>
    <property type="match status" value="1"/>
</dbReference>
<dbReference type="InterPro" id="IPR050951">
    <property type="entry name" value="Retrovirus_Pol_polyprotein"/>
</dbReference>
<feature type="domain" description="Integrase catalytic" evidence="7">
    <location>
        <begin position="764"/>
        <end position="907"/>
    </location>
</feature>
<dbReference type="GO" id="GO:0003964">
    <property type="term" value="F:RNA-directed DNA polymerase activity"/>
    <property type="evidence" value="ECO:0007669"/>
    <property type="project" value="UniProtKB-KW"/>
</dbReference>
<dbReference type="InterPro" id="IPR041588">
    <property type="entry name" value="Integrase_H2C2"/>
</dbReference>
<dbReference type="OrthoDB" id="5980736at2759"/>
<evidence type="ECO:0000313" key="9">
    <source>
        <dbReference type="Proteomes" id="UP000225706"/>
    </source>
</evidence>
<dbReference type="EMBL" id="LSMT01000450">
    <property type="protein sequence ID" value="PFX17762.1"/>
    <property type="molecule type" value="Genomic_DNA"/>
</dbReference>
<keyword evidence="9" id="KW-1185">Reference proteome</keyword>
<dbReference type="PANTHER" id="PTHR37984">
    <property type="entry name" value="PROTEIN CBG26694"/>
    <property type="match status" value="1"/>
</dbReference>
<keyword evidence="2" id="KW-0548">Nucleotidyltransferase</keyword>
<dbReference type="InterPro" id="IPR043128">
    <property type="entry name" value="Rev_trsase/Diguanyl_cyclase"/>
</dbReference>
<evidence type="ECO:0000256" key="4">
    <source>
        <dbReference type="ARBA" id="ARBA00022759"/>
    </source>
</evidence>
<dbReference type="FunFam" id="1.10.340.70:FF:000003">
    <property type="entry name" value="Protein CBG25708"/>
    <property type="match status" value="1"/>
</dbReference>
<dbReference type="FunFam" id="3.30.70.270:FF:000020">
    <property type="entry name" value="Transposon Tf2-6 polyprotein-like Protein"/>
    <property type="match status" value="1"/>
</dbReference>
<evidence type="ECO:0000256" key="1">
    <source>
        <dbReference type="ARBA" id="ARBA00022679"/>
    </source>
</evidence>
<dbReference type="InterPro" id="IPR001584">
    <property type="entry name" value="Integrase_cat-core"/>
</dbReference>
<keyword evidence="1" id="KW-0808">Transferase</keyword>
<dbReference type="Pfam" id="PF17917">
    <property type="entry name" value="RT_RNaseH"/>
    <property type="match status" value="1"/>
</dbReference>
<dbReference type="AlphaFoldDB" id="A0A2B4RNE3"/>
<dbReference type="Gene3D" id="3.10.10.10">
    <property type="entry name" value="HIV Type 1 Reverse Transcriptase, subunit A, domain 1"/>
    <property type="match status" value="2"/>
</dbReference>
<dbReference type="InterPro" id="IPR012337">
    <property type="entry name" value="RNaseH-like_sf"/>
</dbReference>
<dbReference type="CDD" id="cd01647">
    <property type="entry name" value="RT_LTR"/>
    <property type="match status" value="1"/>
</dbReference>
<evidence type="ECO:0000256" key="5">
    <source>
        <dbReference type="ARBA" id="ARBA00022801"/>
    </source>
</evidence>
<name>A0A2B4RNE3_STYPI</name>
<dbReference type="InterPro" id="IPR000477">
    <property type="entry name" value="RT_dom"/>
</dbReference>
<dbReference type="Pfam" id="PF00078">
    <property type="entry name" value="RVT_1"/>
    <property type="match status" value="1"/>
</dbReference>
<comment type="caution">
    <text evidence="8">The sequence shown here is derived from an EMBL/GenBank/DDBJ whole genome shotgun (WGS) entry which is preliminary data.</text>
</comment>
<keyword evidence="5" id="KW-0378">Hydrolase</keyword>
<dbReference type="GO" id="GO:0004519">
    <property type="term" value="F:endonuclease activity"/>
    <property type="evidence" value="ECO:0007669"/>
    <property type="project" value="UniProtKB-KW"/>
</dbReference>
<protein>
    <submittedName>
        <fullName evidence="8">Transposon Tf2-9 polyprotein</fullName>
    </submittedName>
</protein>
<accession>A0A2B4RNE3</accession>
<dbReference type="PROSITE" id="PS50994">
    <property type="entry name" value="INTEGRASE"/>
    <property type="match status" value="1"/>
</dbReference>
<dbReference type="FunFam" id="3.10.20.370:FF:000001">
    <property type="entry name" value="Retrovirus-related Pol polyprotein from transposon 17.6-like protein"/>
    <property type="match status" value="1"/>
</dbReference>
<organism evidence="8 9">
    <name type="scientific">Stylophora pistillata</name>
    <name type="common">Smooth cauliflower coral</name>
    <dbReference type="NCBI Taxonomy" id="50429"/>
    <lineage>
        <taxon>Eukaryota</taxon>
        <taxon>Metazoa</taxon>
        <taxon>Cnidaria</taxon>
        <taxon>Anthozoa</taxon>
        <taxon>Hexacorallia</taxon>
        <taxon>Scleractinia</taxon>
        <taxon>Astrocoeniina</taxon>
        <taxon>Pocilloporidae</taxon>
        <taxon>Stylophora</taxon>
    </lineage>
</organism>
<dbReference type="GO" id="GO:0003676">
    <property type="term" value="F:nucleic acid binding"/>
    <property type="evidence" value="ECO:0007669"/>
    <property type="project" value="InterPro"/>
</dbReference>
<dbReference type="InterPro" id="IPR036397">
    <property type="entry name" value="RNaseH_sf"/>
</dbReference>
<evidence type="ECO:0000256" key="6">
    <source>
        <dbReference type="ARBA" id="ARBA00022918"/>
    </source>
</evidence>
<dbReference type="InterPro" id="IPR041373">
    <property type="entry name" value="RT_RNaseH"/>
</dbReference>
<reference evidence="9" key="1">
    <citation type="journal article" date="2017" name="bioRxiv">
        <title>Comparative analysis of the genomes of Stylophora pistillata and Acropora digitifera provides evidence for extensive differences between species of corals.</title>
        <authorList>
            <person name="Voolstra C.R."/>
            <person name="Li Y."/>
            <person name="Liew Y.J."/>
            <person name="Baumgarten S."/>
            <person name="Zoccola D."/>
            <person name="Flot J.-F."/>
            <person name="Tambutte S."/>
            <person name="Allemand D."/>
            <person name="Aranda M."/>
        </authorList>
    </citation>
    <scope>NUCLEOTIDE SEQUENCE [LARGE SCALE GENOMIC DNA]</scope>
</reference>
<dbReference type="PANTHER" id="PTHR37984:SF5">
    <property type="entry name" value="PROTEIN NYNRIN-LIKE"/>
    <property type="match status" value="1"/>
</dbReference>
<dbReference type="Gene3D" id="3.10.20.370">
    <property type="match status" value="1"/>
</dbReference>
<evidence type="ECO:0000259" key="7">
    <source>
        <dbReference type="PROSITE" id="PS50994"/>
    </source>
</evidence>
<evidence type="ECO:0000313" key="8">
    <source>
        <dbReference type="EMBL" id="PFX17762.1"/>
    </source>
</evidence>
<gene>
    <name evidence="8" type="primary">Tf2-9</name>
    <name evidence="8" type="ORF">AWC38_SpisGene17901</name>
</gene>
<proteinExistence type="predicted"/>
<dbReference type="Pfam" id="PF00665">
    <property type="entry name" value="rve"/>
    <property type="match status" value="1"/>
</dbReference>
<dbReference type="SUPFAM" id="SSF53098">
    <property type="entry name" value="Ribonuclease H-like"/>
    <property type="match status" value="1"/>
</dbReference>
<dbReference type="Proteomes" id="UP000225706">
    <property type="component" value="Unassembled WGS sequence"/>
</dbReference>
<dbReference type="GO" id="GO:0016787">
    <property type="term" value="F:hydrolase activity"/>
    <property type="evidence" value="ECO:0007669"/>
    <property type="project" value="UniProtKB-KW"/>
</dbReference>